<protein>
    <submittedName>
        <fullName evidence="1">Uncharacterized protein</fullName>
    </submittedName>
</protein>
<keyword evidence="2" id="KW-1185">Reference proteome</keyword>
<dbReference type="EMBL" id="CP000783">
    <property type="protein sequence ID" value="ABU76094.1"/>
    <property type="molecule type" value="Genomic_DNA"/>
</dbReference>
<dbReference type="HOGENOM" id="CLU_2232094_0_0_6"/>
<name>A7MKX9_CROS8</name>
<evidence type="ECO:0000313" key="1">
    <source>
        <dbReference type="EMBL" id="ABU76094.1"/>
    </source>
</evidence>
<dbReference type="KEGG" id="esa:ESA_00817"/>
<evidence type="ECO:0000313" key="2">
    <source>
        <dbReference type="Proteomes" id="UP000000260"/>
    </source>
</evidence>
<dbReference type="AlphaFoldDB" id="A7MKX9"/>
<dbReference type="Proteomes" id="UP000000260">
    <property type="component" value="Chromosome"/>
</dbReference>
<reference evidence="1 2" key="1">
    <citation type="journal article" date="2010" name="PLoS ONE">
        <title>Genome sequence of Cronobacter sakazakii BAA-894 and comparative genomic hybridization analysis with other Cronobacter species.</title>
        <authorList>
            <person name="Kucerova E."/>
            <person name="Clifton S.W."/>
            <person name="Xia X.Q."/>
            <person name="Long F."/>
            <person name="Porwollik S."/>
            <person name="Fulton L."/>
            <person name="Fronick C."/>
            <person name="Minx P."/>
            <person name="Kyung K."/>
            <person name="Warren W."/>
            <person name="Fulton R."/>
            <person name="Feng D."/>
            <person name="Wollam A."/>
            <person name="Shah N."/>
            <person name="Bhonagiri V."/>
            <person name="Nash W.E."/>
            <person name="Hallsworth-Pepin K."/>
            <person name="Wilson R.K."/>
            <person name="McClelland M."/>
            <person name="Forsythe S.J."/>
        </authorList>
    </citation>
    <scope>NUCLEOTIDE SEQUENCE [LARGE SCALE GENOMIC DNA]</scope>
    <source>
        <strain evidence="1 2">ATCC BAA-894</strain>
    </source>
</reference>
<gene>
    <name evidence="1" type="ordered locus">ESA_00817</name>
</gene>
<organism evidence="1 2">
    <name type="scientific">Cronobacter sakazakii (strain ATCC BAA-894)</name>
    <name type="common">Enterobacter sakazakii</name>
    <dbReference type="NCBI Taxonomy" id="290339"/>
    <lineage>
        <taxon>Bacteria</taxon>
        <taxon>Pseudomonadati</taxon>
        <taxon>Pseudomonadota</taxon>
        <taxon>Gammaproteobacteria</taxon>
        <taxon>Enterobacterales</taxon>
        <taxon>Enterobacteriaceae</taxon>
        <taxon>Cronobacter</taxon>
    </lineage>
</organism>
<accession>A7MKX9</accession>
<proteinExistence type="predicted"/>
<sequence>MAVIAAHNGADDFAAHFRHQEKIRVMVKFTFDIHFRIVPRTQQIAALPQGNDFFKVGLAKNAYLHGIPRLLWRKNPDYGATDANSQYLRQKFVENGILMNHHALK</sequence>